<dbReference type="PANTHER" id="PTHR43135">
    <property type="entry name" value="ALPHA-D-RIBOSE 1-METHYLPHOSPHONATE 5-TRIPHOSPHATE DIPHOSPHATASE"/>
    <property type="match status" value="1"/>
</dbReference>
<proteinExistence type="predicted"/>
<dbReference type="Proteomes" id="UP000297348">
    <property type="component" value="Unassembled WGS sequence"/>
</dbReference>
<dbReference type="OrthoDB" id="9797498at2"/>
<evidence type="ECO:0000259" key="1">
    <source>
        <dbReference type="Pfam" id="PF01979"/>
    </source>
</evidence>
<keyword evidence="2" id="KW-0378">Hydrolase</keyword>
<sequence>MIMKKTLIKNIHLFKDSQNTALTDLVIDDKKIAVTNRQDDHYDDVVDGQYGYLIPGLIDAHTHTSQDGLATSLKFGVTTELEMMGRANSRQHTDADQLMADVRSAGMGVTAKGGHPSELQKGAGIPASVLKEMAAMTELERNAFIEAHKKAQGKNGSIETPEDARHFVDAQIKNGANYVKIMLDDGRYENAAPLPVLPREVLQAAVDEGHRQNKLVIAHALSQDFALEAVELGVDGLAHLFLEHDEKTPAILDAIAQNHVFVTPCLSLNASLTGNLPTNLLKDQRVMSKLAPEWQENLARTFGTATNMDFQASLLNVKELHNRGVAILAGTDVSQPAPNLGGLAHGASLHHELQLLTQAGLTNAEALLAATKTPADYFATDRGTIASGKRADLVLLKNDPLEDIQATLDIQQIWIAGKAVMSI</sequence>
<protein>
    <submittedName>
        <fullName evidence="2">Amidohydrolase family protein</fullName>
    </submittedName>
</protein>
<dbReference type="GO" id="GO:0016810">
    <property type="term" value="F:hydrolase activity, acting on carbon-nitrogen (but not peptide) bonds"/>
    <property type="evidence" value="ECO:0007669"/>
    <property type="project" value="InterPro"/>
</dbReference>
<dbReference type="Gene3D" id="3.40.50.10910">
    <property type="entry name" value="Amidohydrolase"/>
    <property type="match status" value="1"/>
</dbReference>
<gene>
    <name evidence="2" type="ORF">EGT51_04405</name>
</gene>
<dbReference type="InterPro" id="IPR051781">
    <property type="entry name" value="Metallo-dep_Hydrolase"/>
</dbReference>
<keyword evidence="3" id="KW-1185">Reference proteome</keyword>
<dbReference type="Gene3D" id="3.30.110.90">
    <property type="entry name" value="Amidohydrolase"/>
    <property type="match status" value="1"/>
</dbReference>
<dbReference type="EMBL" id="RKLX01000005">
    <property type="protein sequence ID" value="TGD19415.1"/>
    <property type="molecule type" value="Genomic_DNA"/>
</dbReference>
<dbReference type="InterPro" id="IPR032466">
    <property type="entry name" value="Metal_Hydrolase"/>
</dbReference>
<dbReference type="InterPro" id="IPR011059">
    <property type="entry name" value="Metal-dep_hydrolase_composite"/>
</dbReference>
<accession>A0A4Z0JC23</accession>
<dbReference type="AlphaFoldDB" id="A0A4Z0JC23"/>
<organism evidence="2 3">
    <name type="scientific">Levilactobacillus suantsaiihabitans</name>
    <dbReference type="NCBI Taxonomy" id="2487722"/>
    <lineage>
        <taxon>Bacteria</taxon>
        <taxon>Bacillati</taxon>
        <taxon>Bacillota</taxon>
        <taxon>Bacilli</taxon>
        <taxon>Lactobacillales</taxon>
        <taxon>Lactobacillaceae</taxon>
        <taxon>Levilactobacillus</taxon>
    </lineage>
</organism>
<name>A0A4Z0JC23_9LACO</name>
<dbReference type="SUPFAM" id="SSF51338">
    <property type="entry name" value="Composite domain of metallo-dependent hydrolases"/>
    <property type="match status" value="1"/>
</dbReference>
<dbReference type="SUPFAM" id="SSF51556">
    <property type="entry name" value="Metallo-dependent hydrolases"/>
    <property type="match status" value="1"/>
</dbReference>
<dbReference type="Pfam" id="PF01979">
    <property type="entry name" value="Amidohydro_1"/>
    <property type="match status" value="1"/>
</dbReference>
<comment type="caution">
    <text evidence="2">The sequence shown here is derived from an EMBL/GenBank/DDBJ whole genome shotgun (WGS) entry which is preliminary data.</text>
</comment>
<dbReference type="Gene3D" id="1.20.58.520">
    <property type="entry name" value="Amidohydrolase"/>
    <property type="match status" value="1"/>
</dbReference>
<dbReference type="Gene3D" id="2.30.40.10">
    <property type="entry name" value="Urease, subunit C, domain 1"/>
    <property type="match status" value="1"/>
</dbReference>
<feature type="domain" description="Amidohydrolase-related" evidence="1">
    <location>
        <begin position="52"/>
        <end position="420"/>
    </location>
</feature>
<evidence type="ECO:0000313" key="3">
    <source>
        <dbReference type="Proteomes" id="UP000297348"/>
    </source>
</evidence>
<evidence type="ECO:0000313" key="2">
    <source>
        <dbReference type="EMBL" id="TGD19415.1"/>
    </source>
</evidence>
<reference evidence="2 3" key="1">
    <citation type="submission" date="2018-10" db="EMBL/GenBank/DDBJ databases">
        <title>Lactobacillus sp. R7 and Lactobacillus sp. R19 isolated from fermented mustard green product of Taiwan.</title>
        <authorList>
            <person name="Lin S.-T."/>
        </authorList>
    </citation>
    <scope>NUCLEOTIDE SEQUENCE [LARGE SCALE GENOMIC DNA]</scope>
    <source>
        <strain evidence="2 3">BCRC 81129</strain>
    </source>
</reference>
<dbReference type="PANTHER" id="PTHR43135:SF3">
    <property type="entry name" value="ALPHA-D-RIBOSE 1-METHYLPHOSPHONATE 5-TRIPHOSPHATE DIPHOSPHATASE"/>
    <property type="match status" value="1"/>
</dbReference>
<dbReference type="InterPro" id="IPR006680">
    <property type="entry name" value="Amidohydro-rel"/>
</dbReference>